<keyword evidence="1" id="KW-1133">Transmembrane helix</keyword>
<keyword evidence="3" id="KW-1185">Reference proteome</keyword>
<dbReference type="PATRIC" id="fig|1121015.4.peg.1644"/>
<dbReference type="STRING" id="1121015.GCA_000420545_02396"/>
<feature type="transmembrane region" description="Helical" evidence="1">
    <location>
        <begin position="104"/>
        <end position="125"/>
    </location>
</feature>
<reference evidence="2 3" key="1">
    <citation type="submission" date="2013-09" db="EMBL/GenBank/DDBJ databases">
        <title>Genome sequencing of Arenimonas oryziterrae.</title>
        <authorList>
            <person name="Chen F."/>
            <person name="Wang G."/>
        </authorList>
    </citation>
    <scope>NUCLEOTIDE SEQUENCE [LARGE SCALE GENOMIC DNA]</scope>
    <source>
        <strain evidence="2 3">YC6267</strain>
    </source>
</reference>
<dbReference type="EMBL" id="AVCI01000006">
    <property type="protein sequence ID" value="KFN43047.1"/>
    <property type="molecule type" value="Genomic_DNA"/>
</dbReference>
<comment type="caution">
    <text evidence="2">The sequence shown here is derived from an EMBL/GenBank/DDBJ whole genome shotgun (WGS) entry which is preliminary data.</text>
</comment>
<sequence length="139" mass="14605">MAALVGFLLAVAVGIFATALRLDRDRAFYPVVTIVVAAYYALFAVMGASTQTLVHEVLAGAVFLSLAVVGFRSSLWITAVALAGHGIFDFFHDAVIANPGVPSFWPAFCGSYDVTAGVYLAGLLWSGRVRATASESDSI</sequence>
<gene>
    <name evidence="2" type="ORF">N789_10825</name>
</gene>
<organism evidence="2 3">
    <name type="scientific">Arenimonas oryziterrae DSM 21050 = YC6267</name>
    <dbReference type="NCBI Taxonomy" id="1121015"/>
    <lineage>
        <taxon>Bacteria</taxon>
        <taxon>Pseudomonadati</taxon>
        <taxon>Pseudomonadota</taxon>
        <taxon>Gammaproteobacteria</taxon>
        <taxon>Lysobacterales</taxon>
        <taxon>Lysobacteraceae</taxon>
        <taxon>Arenimonas</taxon>
    </lineage>
</organism>
<name>A0A091AUW7_9GAMM</name>
<accession>A0A091AUW7</accession>
<dbReference type="RefSeq" id="WP_022970005.1">
    <property type="nucleotide sequence ID" value="NZ_ATVD01000005.1"/>
</dbReference>
<dbReference type="AlphaFoldDB" id="A0A091AUW7"/>
<evidence type="ECO:0000256" key="1">
    <source>
        <dbReference type="SAM" id="Phobius"/>
    </source>
</evidence>
<evidence type="ECO:0000313" key="2">
    <source>
        <dbReference type="EMBL" id="KFN43047.1"/>
    </source>
</evidence>
<dbReference type="OrthoDB" id="7580644at2"/>
<feature type="transmembrane region" description="Helical" evidence="1">
    <location>
        <begin position="27"/>
        <end position="45"/>
    </location>
</feature>
<feature type="transmembrane region" description="Helical" evidence="1">
    <location>
        <begin position="57"/>
        <end position="84"/>
    </location>
</feature>
<keyword evidence="1" id="KW-0812">Transmembrane</keyword>
<proteinExistence type="predicted"/>
<dbReference type="eggNOG" id="ENOG5032SG5">
    <property type="taxonomic scope" value="Bacteria"/>
</dbReference>
<evidence type="ECO:0000313" key="3">
    <source>
        <dbReference type="Proteomes" id="UP000029385"/>
    </source>
</evidence>
<dbReference type="Proteomes" id="UP000029385">
    <property type="component" value="Unassembled WGS sequence"/>
</dbReference>
<protein>
    <submittedName>
        <fullName evidence="2">Uncharacterized protein</fullName>
    </submittedName>
</protein>
<keyword evidence="1" id="KW-0472">Membrane</keyword>